<dbReference type="GO" id="GO:0005737">
    <property type="term" value="C:cytoplasm"/>
    <property type="evidence" value="ECO:0007669"/>
    <property type="project" value="TreeGrafter"/>
</dbReference>
<dbReference type="AlphaFoldDB" id="A0A0K1PPR0"/>
<dbReference type="GO" id="GO:0005085">
    <property type="term" value="F:guanyl-nucleotide exchange factor activity"/>
    <property type="evidence" value="ECO:0007669"/>
    <property type="project" value="TreeGrafter"/>
</dbReference>
<sequence>MIDLSRSGTTETFCALVAAEAEAAPAGRVACWGWNTGGELGRGKDAGEAPSGQPAFVPGIEDAASLGGSCVVLADGSVKCWGEGNFLQDGGALTTPSPVTLPLPPVRRIHGASDNSICALLTTGELTCLGAGVSYGRLPDGTFGPFAPTEPTVVTIPPGSRVVDVAADLSRFALLEGGVVLSWGSWSSLGRVSSLPLDPLPMPIALSNVSSIDAAGGHVCAVANGHVSCWGQGRHPDQSPPSQPIPEPVPGISAVVQVSVASTDSGRRGCAVTDQGDVYCWGANEQGQAGDGTRKFAFFPVKVVGLSGAAVLVRAARSSTCALLESGRVECWGDNTRGALGRGNLGPFELVPAPVKLP</sequence>
<proteinExistence type="predicted"/>
<evidence type="ECO:0000313" key="2">
    <source>
        <dbReference type="Proteomes" id="UP000064967"/>
    </source>
</evidence>
<accession>A0A0K1PPR0</accession>
<evidence type="ECO:0008006" key="3">
    <source>
        <dbReference type="Google" id="ProtNLM"/>
    </source>
</evidence>
<gene>
    <name evidence="1" type="ORF">AKJ09_01773</name>
</gene>
<dbReference type="EMBL" id="CP012333">
    <property type="protein sequence ID" value="AKU95109.1"/>
    <property type="molecule type" value="Genomic_DNA"/>
</dbReference>
<dbReference type="STRING" id="1391654.AKJ09_01773"/>
<dbReference type="RefSeq" id="WP_169927367.1">
    <property type="nucleotide sequence ID" value="NZ_CP012333.1"/>
</dbReference>
<protein>
    <recommendedName>
        <fullName evidence="3">BNR repeat domain protein</fullName>
    </recommendedName>
</protein>
<evidence type="ECO:0000313" key="1">
    <source>
        <dbReference type="EMBL" id="AKU95109.1"/>
    </source>
</evidence>
<dbReference type="InterPro" id="IPR009091">
    <property type="entry name" value="RCC1/BLIP-II"/>
</dbReference>
<name>A0A0K1PPR0_9BACT</name>
<dbReference type="InterPro" id="IPR000408">
    <property type="entry name" value="Reg_chr_condens"/>
</dbReference>
<dbReference type="KEGG" id="llu:AKJ09_01773"/>
<reference evidence="1 2" key="1">
    <citation type="submission" date="2015-08" db="EMBL/GenBank/DDBJ databases">
        <authorList>
            <person name="Babu N.S."/>
            <person name="Beckwith C.J."/>
            <person name="Beseler K.G."/>
            <person name="Brison A."/>
            <person name="Carone J.V."/>
            <person name="Caskin T.P."/>
            <person name="Diamond M."/>
            <person name="Durham M.E."/>
            <person name="Foxe J.M."/>
            <person name="Go M."/>
            <person name="Henderson B.A."/>
            <person name="Jones I.B."/>
            <person name="McGettigan J.A."/>
            <person name="Micheletti S.J."/>
            <person name="Nasrallah M.E."/>
            <person name="Ortiz D."/>
            <person name="Piller C.R."/>
            <person name="Privatt S.R."/>
            <person name="Schneider S.L."/>
            <person name="Sharp S."/>
            <person name="Smith T.C."/>
            <person name="Stanton J.D."/>
            <person name="Ullery H.E."/>
            <person name="Wilson R.J."/>
            <person name="Serrano M.G."/>
            <person name="Buck G."/>
            <person name="Lee V."/>
            <person name="Wang Y."/>
            <person name="Carvalho R."/>
            <person name="Voegtly L."/>
            <person name="Shi R."/>
            <person name="Duckworth R."/>
            <person name="Johnson A."/>
            <person name="Loviza R."/>
            <person name="Walstead R."/>
            <person name="Shah Z."/>
            <person name="Kiflezghi M."/>
            <person name="Wade K."/>
            <person name="Ball S.L."/>
            <person name="Bradley K.W."/>
            <person name="Asai D.J."/>
            <person name="Bowman C.A."/>
            <person name="Russell D.A."/>
            <person name="Pope W.H."/>
            <person name="Jacobs-Sera D."/>
            <person name="Hendrix R.W."/>
            <person name="Hatfull G.F."/>
        </authorList>
    </citation>
    <scope>NUCLEOTIDE SEQUENCE [LARGE SCALE GENOMIC DNA]</scope>
    <source>
        <strain evidence="1 2">DSM 27648</strain>
    </source>
</reference>
<organism evidence="1 2">
    <name type="scientific">Labilithrix luteola</name>
    <dbReference type="NCBI Taxonomy" id="1391654"/>
    <lineage>
        <taxon>Bacteria</taxon>
        <taxon>Pseudomonadati</taxon>
        <taxon>Myxococcota</taxon>
        <taxon>Polyangia</taxon>
        <taxon>Polyangiales</taxon>
        <taxon>Labilitrichaceae</taxon>
        <taxon>Labilithrix</taxon>
    </lineage>
</organism>
<dbReference type="SUPFAM" id="SSF50985">
    <property type="entry name" value="RCC1/BLIP-II"/>
    <property type="match status" value="1"/>
</dbReference>
<dbReference type="InterPro" id="IPR051553">
    <property type="entry name" value="Ran_GTPase-activating"/>
</dbReference>
<dbReference type="PANTHER" id="PTHR45982:SF1">
    <property type="entry name" value="REGULATOR OF CHROMOSOME CONDENSATION"/>
    <property type="match status" value="1"/>
</dbReference>
<dbReference type="PANTHER" id="PTHR45982">
    <property type="entry name" value="REGULATOR OF CHROMOSOME CONDENSATION"/>
    <property type="match status" value="1"/>
</dbReference>
<dbReference type="Gene3D" id="2.130.10.30">
    <property type="entry name" value="Regulator of chromosome condensation 1/beta-lactamase-inhibitor protein II"/>
    <property type="match status" value="2"/>
</dbReference>
<dbReference type="Pfam" id="PF00415">
    <property type="entry name" value="RCC1"/>
    <property type="match status" value="1"/>
</dbReference>
<dbReference type="PROSITE" id="PS50012">
    <property type="entry name" value="RCC1_3"/>
    <property type="match status" value="2"/>
</dbReference>
<dbReference type="Proteomes" id="UP000064967">
    <property type="component" value="Chromosome"/>
</dbReference>
<keyword evidence="2" id="KW-1185">Reference proteome</keyword>